<sequence length="279" mass="30819">MVSKLVFKGDKPKKKKKASVKSDSWRVSKAASGESTSHPELAVTNEGWVTAKNLSELKGPVVLAFKDEDNPVVIASDLNGKLYLSSDIDITGSKSIDIEPRTVQQVFVLSKLDFRGTDTSALDEPTVNNEFSFKNSEGTYLTSPIEPPLHCKAVSIGQDQIFTLTALESGGWSLQTSRKAFLGFQKDDSEIGFKLVYSDTVGFSETWILRVQAQYARLHNSSSRTTSSSERISSKVLEERAGRKLTPSEISSLKLAYKQGRLNEALLDIRQRSRSDNMC</sequence>
<dbReference type="PANTHER" id="PTHR12928:SF0">
    <property type="entry name" value="FSHD REGION GENE 1"/>
    <property type="match status" value="1"/>
</dbReference>
<dbReference type="RefSeq" id="XP_018735773.1">
    <property type="nucleotide sequence ID" value="XM_018878473.1"/>
</dbReference>
<feature type="region of interest" description="Disordered" evidence="4">
    <location>
        <begin position="1"/>
        <end position="39"/>
    </location>
</feature>
<dbReference type="GO" id="GO:0005730">
    <property type="term" value="C:nucleolus"/>
    <property type="evidence" value="ECO:0007669"/>
    <property type="project" value="UniProtKB-SubCell"/>
</dbReference>
<dbReference type="GO" id="GO:0071013">
    <property type="term" value="C:catalytic step 2 spliceosome"/>
    <property type="evidence" value="ECO:0007669"/>
    <property type="project" value="TreeGrafter"/>
</dbReference>
<evidence type="ECO:0000313" key="5">
    <source>
        <dbReference type="EMBL" id="ANB13296.1"/>
    </source>
</evidence>
<keyword evidence="6" id="KW-1185">Reference proteome</keyword>
<accession>A0A167DU81</accession>
<dbReference type="Pfam" id="PF06229">
    <property type="entry name" value="FRG1"/>
    <property type="match status" value="1"/>
</dbReference>
<protein>
    <submittedName>
        <fullName evidence="5">FRG1 family protein</fullName>
    </submittedName>
</protein>
<keyword evidence="3" id="KW-0539">Nucleus</keyword>
<name>A0A167DU81_9ASCO</name>
<dbReference type="InterPro" id="IPR008999">
    <property type="entry name" value="Actin-crosslinking"/>
</dbReference>
<evidence type="ECO:0000313" key="6">
    <source>
        <dbReference type="Proteomes" id="UP000189580"/>
    </source>
</evidence>
<dbReference type="SUPFAM" id="SSF50405">
    <property type="entry name" value="Actin-crosslinking proteins"/>
    <property type="match status" value="1"/>
</dbReference>
<dbReference type="PANTHER" id="PTHR12928">
    <property type="entry name" value="FRG1 PROTEIN"/>
    <property type="match status" value="1"/>
</dbReference>
<dbReference type="EMBL" id="CP014501">
    <property type="protein sequence ID" value="ANB13296.1"/>
    <property type="molecule type" value="Genomic_DNA"/>
</dbReference>
<dbReference type="OrthoDB" id="5539371at2759"/>
<comment type="similarity">
    <text evidence="2">Belongs to the FRG1 family.</text>
</comment>
<organism evidence="5 6">
    <name type="scientific">Sugiyamaella lignohabitans</name>
    <dbReference type="NCBI Taxonomy" id="796027"/>
    <lineage>
        <taxon>Eukaryota</taxon>
        <taxon>Fungi</taxon>
        <taxon>Dikarya</taxon>
        <taxon>Ascomycota</taxon>
        <taxon>Saccharomycotina</taxon>
        <taxon>Dipodascomycetes</taxon>
        <taxon>Dipodascales</taxon>
        <taxon>Trichomonascaceae</taxon>
        <taxon>Sugiyamaella</taxon>
    </lineage>
</organism>
<reference evidence="5 6" key="1">
    <citation type="submission" date="2016-02" db="EMBL/GenBank/DDBJ databases">
        <title>Complete genome sequence and transcriptome regulation of the pentose utilising yeast Sugiyamaella lignohabitans.</title>
        <authorList>
            <person name="Bellasio M."/>
            <person name="Peymann A."/>
            <person name="Valli M."/>
            <person name="Sipitzky M."/>
            <person name="Graf A."/>
            <person name="Sauer M."/>
            <person name="Marx H."/>
            <person name="Mattanovich D."/>
        </authorList>
    </citation>
    <scope>NUCLEOTIDE SEQUENCE [LARGE SCALE GENOMIC DNA]</scope>
    <source>
        <strain evidence="5 6">CBS 10342</strain>
    </source>
</reference>
<gene>
    <name evidence="5" type="ORF">AWJ20_1580</name>
</gene>
<comment type="subcellular location">
    <subcellularLocation>
        <location evidence="1">Nucleus</location>
        <location evidence="1">Nucleolus</location>
    </subcellularLocation>
</comment>
<dbReference type="Proteomes" id="UP000189580">
    <property type="component" value="Chromosome a"/>
</dbReference>
<evidence type="ECO:0000256" key="2">
    <source>
        <dbReference type="ARBA" id="ARBA00010878"/>
    </source>
</evidence>
<dbReference type="KEGG" id="slb:AWJ20_1580"/>
<evidence type="ECO:0000256" key="1">
    <source>
        <dbReference type="ARBA" id="ARBA00004604"/>
    </source>
</evidence>
<dbReference type="AlphaFoldDB" id="A0A167DU81"/>
<evidence type="ECO:0000256" key="4">
    <source>
        <dbReference type="SAM" id="MobiDB-lite"/>
    </source>
</evidence>
<dbReference type="GO" id="GO:0051015">
    <property type="term" value="F:actin filament binding"/>
    <property type="evidence" value="ECO:0007669"/>
    <property type="project" value="TreeGrafter"/>
</dbReference>
<dbReference type="Gene3D" id="2.80.10.50">
    <property type="match status" value="1"/>
</dbReference>
<dbReference type="InterPro" id="IPR010414">
    <property type="entry name" value="FRG1"/>
</dbReference>
<proteinExistence type="inferred from homology"/>
<dbReference type="GeneID" id="30033398"/>
<evidence type="ECO:0000256" key="3">
    <source>
        <dbReference type="ARBA" id="ARBA00023242"/>
    </source>
</evidence>